<sequence length="85" mass="9569">MEGDHSCGVNLKNKQVKSKMIVEKLHESIRDNPKMTLKQIQKAIASQILVDVNLKRCARVKHKQPSHGLRLAISIVMINHCSVAM</sequence>
<dbReference type="Proteomes" id="UP000187203">
    <property type="component" value="Unassembled WGS sequence"/>
</dbReference>
<gene>
    <name evidence="1" type="ORF">COLO4_06797</name>
</gene>
<comment type="caution">
    <text evidence="1">The sequence shown here is derived from an EMBL/GenBank/DDBJ whole genome shotgun (WGS) entry which is preliminary data.</text>
</comment>
<name>A0A1R3KLV7_9ROSI</name>
<organism evidence="1 2">
    <name type="scientific">Corchorus olitorius</name>
    <dbReference type="NCBI Taxonomy" id="93759"/>
    <lineage>
        <taxon>Eukaryota</taxon>
        <taxon>Viridiplantae</taxon>
        <taxon>Streptophyta</taxon>
        <taxon>Embryophyta</taxon>
        <taxon>Tracheophyta</taxon>
        <taxon>Spermatophyta</taxon>
        <taxon>Magnoliopsida</taxon>
        <taxon>eudicotyledons</taxon>
        <taxon>Gunneridae</taxon>
        <taxon>Pentapetalae</taxon>
        <taxon>rosids</taxon>
        <taxon>malvids</taxon>
        <taxon>Malvales</taxon>
        <taxon>Malvaceae</taxon>
        <taxon>Grewioideae</taxon>
        <taxon>Apeibeae</taxon>
        <taxon>Corchorus</taxon>
    </lineage>
</organism>
<reference evidence="2" key="1">
    <citation type="submission" date="2013-09" db="EMBL/GenBank/DDBJ databases">
        <title>Corchorus olitorius genome sequencing.</title>
        <authorList>
            <person name="Alam M."/>
            <person name="Haque M.S."/>
            <person name="Islam M.S."/>
            <person name="Emdad E.M."/>
            <person name="Islam M.M."/>
            <person name="Ahmed B."/>
            <person name="Halim A."/>
            <person name="Hossen Q.M.M."/>
            <person name="Hossain M.Z."/>
            <person name="Ahmed R."/>
            <person name="Khan M.M."/>
            <person name="Islam R."/>
            <person name="Rashid M.M."/>
            <person name="Khan S.A."/>
            <person name="Rahman M.S."/>
            <person name="Alam M."/>
            <person name="Yahiya A.S."/>
            <person name="Khan M.S."/>
            <person name="Azam M.S."/>
            <person name="Haque T."/>
            <person name="Lashkar M.Z.H."/>
            <person name="Akhand A.I."/>
            <person name="Morshed G."/>
            <person name="Roy S."/>
            <person name="Uddin K.S."/>
            <person name="Rabeya T."/>
            <person name="Hossain A.S."/>
            <person name="Chowdhury A."/>
            <person name="Snigdha A.R."/>
            <person name="Mortoza M.S."/>
            <person name="Matin S.A."/>
            <person name="Hoque S.M.E."/>
            <person name="Islam M.K."/>
            <person name="Roy D.K."/>
            <person name="Haider R."/>
            <person name="Moosa M.M."/>
            <person name="Elias S.M."/>
            <person name="Hasan A.M."/>
            <person name="Jahan S."/>
            <person name="Shafiuddin M."/>
            <person name="Mahmood N."/>
            <person name="Shommy N.S."/>
        </authorList>
    </citation>
    <scope>NUCLEOTIDE SEQUENCE [LARGE SCALE GENOMIC DNA]</scope>
    <source>
        <strain evidence="2">cv. O-4</strain>
    </source>
</reference>
<dbReference type="EMBL" id="AWUE01012913">
    <property type="protein sequence ID" value="OMP08073.1"/>
    <property type="molecule type" value="Genomic_DNA"/>
</dbReference>
<keyword evidence="2" id="KW-1185">Reference proteome</keyword>
<dbReference type="OrthoDB" id="999176at2759"/>
<dbReference type="AlphaFoldDB" id="A0A1R3KLV7"/>
<accession>A0A1R3KLV7</accession>
<protein>
    <submittedName>
        <fullName evidence="1">Uncharacterized protein</fullName>
    </submittedName>
</protein>
<evidence type="ECO:0000313" key="2">
    <source>
        <dbReference type="Proteomes" id="UP000187203"/>
    </source>
</evidence>
<proteinExistence type="predicted"/>
<evidence type="ECO:0000313" key="1">
    <source>
        <dbReference type="EMBL" id="OMP08073.1"/>
    </source>
</evidence>